<reference evidence="2 3" key="1">
    <citation type="submission" date="2016-10" db="EMBL/GenBank/DDBJ databases">
        <authorList>
            <person name="Cai Z."/>
        </authorList>
    </citation>
    <scope>NUCLEOTIDE SEQUENCE [LARGE SCALE GENOMIC DNA]</scope>
</reference>
<dbReference type="InterPro" id="IPR055354">
    <property type="entry name" value="DUF7507"/>
</dbReference>
<feature type="domain" description="DUF7507" evidence="1">
    <location>
        <begin position="24"/>
        <end position="121"/>
    </location>
</feature>
<dbReference type="Proteomes" id="UP000256970">
    <property type="component" value="Unassembled WGS sequence"/>
</dbReference>
<gene>
    <name evidence="2" type="ORF">BQ4739_LOCUS5413</name>
</gene>
<keyword evidence="3" id="KW-1185">Reference proteome</keyword>
<sequence length="392" mass="39511">MSNDAEAVALAPAVVRGMLINSTSASPTSVTTAGTAVTYSFKVYNSGNVKLRSLQLLAPALAGNSNDSSISCSYADSSSWTAASDLAAGASLSCSGSFSFNQDAIEAGDLSPLVTATADNLAAAVIEPLPAIAVPNTPSLRQLLLTLTRTDSSALVDKPDAVVHLSVEASNGGNVHLRNVTVDVPNLGALTCSNGAGSVTLPADLLVGSSLVCSGSFAFDQDALEAGSRSFSAAGAASSLGGAGAFSNMLEVAASPQLQLDVDALNCSRPARMPGNVTCPVELRNSGNMRLANVAVAGDANDCDVPLLEPNADARCFMTRALTQDDFDSGVVELTATGATAIPRGLIPALVEIPTDTAAVPLNQTAAMDLSAAVNQSYVAAAGDSVRVTFTL</sequence>
<dbReference type="AlphaFoldDB" id="A0A383VHC7"/>
<protein>
    <recommendedName>
        <fullName evidence="1">DUF7507 domain-containing protein</fullName>
    </recommendedName>
</protein>
<accession>A0A383VHC7</accession>
<organism evidence="2 3">
    <name type="scientific">Tetradesmus obliquus</name>
    <name type="common">Green alga</name>
    <name type="synonym">Acutodesmus obliquus</name>
    <dbReference type="NCBI Taxonomy" id="3088"/>
    <lineage>
        <taxon>Eukaryota</taxon>
        <taxon>Viridiplantae</taxon>
        <taxon>Chlorophyta</taxon>
        <taxon>core chlorophytes</taxon>
        <taxon>Chlorophyceae</taxon>
        <taxon>CS clade</taxon>
        <taxon>Sphaeropleales</taxon>
        <taxon>Scenedesmaceae</taxon>
        <taxon>Tetradesmus</taxon>
    </lineage>
</organism>
<feature type="non-terminal residue" evidence="2">
    <location>
        <position position="392"/>
    </location>
</feature>
<evidence type="ECO:0000259" key="1">
    <source>
        <dbReference type="Pfam" id="PF24346"/>
    </source>
</evidence>
<proteinExistence type="predicted"/>
<evidence type="ECO:0000313" key="2">
    <source>
        <dbReference type="EMBL" id="SZX64938.1"/>
    </source>
</evidence>
<dbReference type="EMBL" id="FNXT01000507">
    <property type="protein sequence ID" value="SZX64938.1"/>
    <property type="molecule type" value="Genomic_DNA"/>
</dbReference>
<feature type="domain" description="DUF7507" evidence="1">
    <location>
        <begin position="145"/>
        <end position="237"/>
    </location>
</feature>
<evidence type="ECO:0000313" key="3">
    <source>
        <dbReference type="Proteomes" id="UP000256970"/>
    </source>
</evidence>
<name>A0A383VHC7_TETOB</name>
<dbReference type="Pfam" id="PF24346">
    <property type="entry name" value="DUF7507"/>
    <property type="match status" value="2"/>
</dbReference>